<reference evidence="2" key="1">
    <citation type="submission" date="2020-02" db="EMBL/GenBank/DDBJ databases">
        <authorList>
            <person name="Meier V. D."/>
        </authorList>
    </citation>
    <scope>NUCLEOTIDE SEQUENCE</scope>
    <source>
        <strain evidence="2">AVDCRST_MAG35</strain>
    </source>
</reference>
<dbReference type="EMBL" id="CADCUY010000192">
    <property type="protein sequence ID" value="CAA9401668.1"/>
    <property type="molecule type" value="Genomic_DNA"/>
</dbReference>
<name>A0A6J4P5M4_9ACTN</name>
<sequence length="56" mass="5444">MQGVPVTTTTPAPPHSASPPPRALATVDPSTGRPGPPVVCASDAEVDAALARADAA</sequence>
<feature type="region of interest" description="Disordered" evidence="1">
    <location>
        <begin position="1"/>
        <end position="37"/>
    </location>
</feature>
<dbReference type="AlphaFoldDB" id="A0A6J4P5M4"/>
<evidence type="ECO:0000256" key="1">
    <source>
        <dbReference type="SAM" id="MobiDB-lite"/>
    </source>
</evidence>
<protein>
    <submittedName>
        <fullName evidence="2">Uncharacterized protein</fullName>
    </submittedName>
</protein>
<proteinExistence type="predicted"/>
<evidence type="ECO:0000313" key="2">
    <source>
        <dbReference type="EMBL" id="CAA9401668.1"/>
    </source>
</evidence>
<accession>A0A6J4P5M4</accession>
<feature type="compositionally biased region" description="Pro residues" evidence="1">
    <location>
        <begin position="11"/>
        <end position="22"/>
    </location>
</feature>
<feature type="non-terminal residue" evidence="2">
    <location>
        <position position="56"/>
    </location>
</feature>
<organism evidence="2">
    <name type="scientific">uncultured Quadrisphaera sp</name>
    <dbReference type="NCBI Taxonomy" id="904978"/>
    <lineage>
        <taxon>Bacteria</taxon>
        <taxon>Bacillati</taxon>
        <taxon>Actinomycetota</taxon>
        <taxon>Actinomycetes</taxon>
        <taxon>Kineosporiales</taxon>
        <taxon>Kineosporiaceae</taxon>
        <taxon>Quadrisphaera</taxon>
        <taxon>environmental samples</taxon>
    </lineage>
</organism>
<feature type="compositionally biased region" description="Low complexity" evidence="1">
    <location>
        <begin position="1"/>
        <end position="10"/>
    </location>
</feature>
<gene>
    <name evidence="2" type="ORF">AVDCRST_MAG35-940</name>
</gene>